<accession>A0ABV1I003</accession>
<comment type="caution">
    <text evidence="1">The sequence shown here is derived from an EMBL/GenBank/DDBJ whole genome shotgun (WGS) entry which is preliminary data.</text>
</comment>
<evidence type="ECO:0000313" key="1">
    <source>
        <dbReference type="EMBL" id="MEQ2578512.1"/>
    </source>
</evidence>
<reference evidence="1 2" key="1">
    <citation type="submission" date="2024-03" db="EMBL/GenBank/DDBJ databases">
        <title>Human intestinal bacterial collection.</title>
        <authorList>
            <person name="Pauvert C."/>
            <person name="Hitch T.C.A."/>
            <person name="Clavel T."/>
        </authorList>
    </citation>
    <scope>NUCLEOTIDE SEQUENCE [LARGE SCALE GENOMIC DNA]</scope>
    <source>
        <strain evidence="1 2">CLA-AA-H78B</strain>
    </source>
</reference>
<proteinExistence type="predicted"/>
<name>A0ABV1I003_9FIRM</name>
<dbReference type="EMBL" id="JBBMFC010000009">
    <property type="protein sequence ID" value="MEQ2578512.1"/>
    <property type="molecule type" value="Genomic_DNA"/>
</dbReference>
<dbReference type="Proteomes" id="UP001470288">
    <property type="component" value="Unassembled WGS sequence"/>
</dbReference>
<keyword evidence="2" id="KW-1185">Reference proteome</keyword>
<sequence length="69" mass="8119">MNDPSDTYEDIINLPHHVSRIHPHMTLEERAAQFSPFAALTGYEAAIDKTRRRAQQELEEDPFTRRPYH</sequence>
<dbReference type="RefSeq" id="WP_118438799.1">
    <property type="nucleotide sequence ID" value="NZ_JBBMFC010000009.1"/>
</dbReference>
<protein>
    <submittedName>
        <fullName evidence="1">Uncharacterized protein</fullName>
    </submittedName>
</protein>
<evidence type="ECO:0000313" key="2">
    <source>
        <dbReference type="Proteomes" id="UP001470288"/>
    </source>
</evidence>
<gene>
    <name evidence="1" type="ORF">WMO62_06590</name>
</gene>
<organism evidence="1 2">
    <name type="scientific">Hominiventricola aquisgranensis</name>
    <dbReference type="NCBI Taxonomy" id="3133164"/>
    <lineage>
        <taxon>Bacteria</taxon>
        <taxon>Bacillati</taxon>
        <taxon>Bacillota</taxon>
        <taxon>Clostridia</taxon>
        <taxon>Lachnospirales</taxon>
        <taxon>Lachnospiraceae</taxon>
        <taxon>Hominiventricola</taxon>
    </lineage>
</organism>